<dbReference type="Pfam" id="PF10536">
    <property type="entry name" value="PMD"/>
    <property type="match status" value="1"/>
</dbReference>
<dbReference type="AlphaFoldDB" id="A0AAW2CTZ8"/>
<proteinExistence type="predicted"/>
<dbReference type="PANTHER" id="PTHR46033:SF8">
    <property type="entry name" value="PROTEIN MAINTENANCE OF MERISTEMS-LIKE"/>
    <property type="match status" value="1"/>
</dbReference>
<protein>
    <recommendedName>
        <fullName evidence="1">Aminotransferase-like plant mobile domain-containing protein</fullName>
    </recommendedName>
</protein>
<dbReference type="GO" id="GO:0010073">
    <property type="term" value="P:meristem maintenance"/>
    <property type="evidence" value="ECO:0007669"/>
    <property type="project" value="InterPro"/>
</dbReference>
<dbReference type="EMBL" id="JAZDWU010000006">
    <property type="protein sequence ID" value="KAL0000265.1"/>
    <property type="molecule type" value="Genomic_DNA"/>
</dbReference>
<reference evidence="2 3" key="1">
    <citation type="submission" date="2024-01" db="EMBL/GenBank/DDBJ databases">
        <title>A telomere-to-telomere, gap-free genome of sweet tea (Lithocarpus litseifolius).</title>
        <authorList>
            <person name="Zhou J."/>
        </authorList>
    </citation>
    <scope>NUCLEOTIDE SEQUENCE [LARGE SCALE GENOMIC DNA]</scope>
    <source>
        <strain evidence="2">Zhou-2022a</strain>
        <tissue evidence="2">Leaf</tissue>
    </source>
</reference>
<dbReference type="InterPro" id="IPR019557">
    <property type="entry name" value="AminoTfrase-like_pln_mobile"/>
</dbReference>
<dbReference type="Proteomes" id="UP001459277">
    <property type="component" value="Unassembled WGS sequence"/>
</dbReference>
<sequence>MGITLQDIEVMLRVPVDGLPVTGSVKLDWFVLCRNLLGHRPPDPVPHPHENMSILAGARIRVSWLKEQFRGPLPADATDEVVQQHARYHILVWLGSILFMDKSADRVSVMPLQFLNPISDVKRYSWGSGALAWLYRHLCKASEAKVK</sequence>
<dbReference type="PANTHER" id="PTHR46033">
    <property type="entry name" value="PROTEIN MAIN-LIKE 2"/>
    <property type="match status" value="1"/>
</dbReference>
<gene>
    <name evidence="2" type="ORF">SO802_019867</name>
</gene>
<evidence type="ECO:0000313" key="2">
    <source>
        <dbReference type="EMBL" id="KAL0000265.1"/>
    </source>
</evidence>
<evidence type="ECO:0000259" key="1">
    <source>
        <dbReference type="Pfam" id="PF10536"/>
    </source>
</evidence>
<accession>A0AAW2CTZ8</accession>
<comment type="caution">
    <text evidence="2">The sequence shown here is derived from an EMBL/GenBank/DDBJ whole genome shotgun (WGS) entry which is preliminary data.</text>
</comment>
<evidence type="ECO:0000313" key="3">
    <source>
        <dbReference type="Proteomes" id="UP001459277"/>
    </source>
</evidence>
<keyword evidence="3" id="KW-1185">Reference proteome</keyword>
<name>A0AAW2CTZ8_9ROSI</name>
<organism evidence="2 3">
    <name type="scientific">Lithocarpus litseifolius</name>
    <dbReference type="NCBI Taxonomy" id="425828"/>
    <lineage>
        <taxon>Eukaryota</taxon>
        <taxon>Viridiplantae</taxon>
        <taxon>Streptophyta</taxon>
        <taxon>Embryophyta</taxon>
        <taxon>Tracheophyta</taxon>
        <taxon>Spermatophyta</taxon>
        <taxon>Magnoliopsida</taxon>
        <taxon>eudicotyledons</taxon>
        <taxon>Gunneridae</taxon>
        <taxon>Pentapetalae</taxon>
        <taxon>rosids</taxon>
        <taxon>fabids</taxon>
        <taxon>Fagales</taxon>
        <taxon>Fagaceae</taxon>
        <taxon>Lithocarpus</taxon>
    </lineage>
</organism>
<feature type="domain" description="Aminotransferase-like plant mobile" evidence="1">
    <location>
        <begin position="1"/>
        <end position="144"/>
    </location>
</feature>
<dbReference type="InterPro" id="IPR044824">
    <property type="entry name" value="MAIN-like"/>
</dbReference>